<reference evidence="1" key="1">
    <citation type="submission" date="2014-09" db="EMBL/GenBank/DDBJ databases">
        <authorList>
            <person name="Magalhaes I.L.F."/>
            <person name="Oliveira U."/>
            <person name="Santos F.R."/>
            <person name="Vidigal T.H.D.A."/>
            <person name="Brescovit A.D."/>
            <person name="Santos A.J."/>
        </authorList>
    </citation>
    <scope>NUCLEOTIDE SEQUENCE</scope>
    <source>
        <tissue evidence="1">Shoot tissue taken approximately 20 cm above the soil surface</tissue>
    </source>
</reference>
<name>A0A0A9GL60_ARUDO</name>
<evidence type="ECO:0000313" key="1">
    <source>
        <dbReference type="EMBL" id="JAE25870.1"/>
    </source>
</evidence>
<dbReference type="EMBL" id="GBRH01172026">
    <property type="protein sequence ID" value="JAE25870.1"/>
    <property type="molecule type" value="Transcribed_RNA"/>
</dbReference>
<sequence length="58" mass="6265">MACDSSPACFRPLTLHGVVSFGESHGIALHLHKWALQQLVQLVMALEKMTSCPQSGDS</sequence>
<protein>
    <submittedName>
        <fullName evidence="1">Uncharacterized protein</fullName>
    </submittedName>
</protein>
<reference evidence="1" key="2">
    <citation type="journal article" date="2015" name="Data Brief">
        <title>Shoot transcriptome of the giant reed, Arundo donax.</title>
        <authorList>
            <person name="Barrero R.A."/>
            <person name="Guerrero F.D."/>
            <person name="Moolhuijzen P."/>
            <person name="Goolsby J.A."/>
            <person name="Tidwell J."/>
            <person name="Bellgard S.E."/>
            <person name="Bellgard M.I."/>
        </authorList>
    </citation>
    <scope>NUCLEOTIDE SEQUENCE</scope>
    <source>
        <tissue evidence="1">Shoot tissue taken approximately 20 cm above the soil surface</tissue>
    </source>
</reference>
<proteinExistence type="predicted"/>
<dbReference type="AlphaFoldDB" id="A0A0A9GL60"/>
<organism evidence="1">
    <name type="scientific">Arundo donax</name>
    <name type="common">Giant reed</name>
    <name type="synonym">Donax arundinaceus</name>
    <dbReference type="NCBI Taxonomy" id="35708"/>
    <lineage>
        <taxon>Eukaryota</taxon>
        <taxon>Viridiplantae</taxon>
        <taxon>Streptophyta</taxon>
        <taxon>Embryophyta</taxon>
        <taxon>Tracheophyta</taxon>
        <taxon>Spermatophyta</taxon>
        <taxon>Magnoliopsida</taxon>
        <taxon>Liliopsida</taxon>
        <taxon>Poales</taxon>
        <taxon>Poaceae</taxon>
        <taxon>PACMAD clade</taxon>
        <taxon>Arundinoideae</taxon>
        <taxon>Arundineae</taxon>
        <taxon>Arundo</taxon>
    </lineage>
</organism>
<accession>A0A0A9GL60</accession>